<dbReference type="GeneID" id="30991155"/>
<protein>
    <submittedName>
        <fullName evidence="1">Uncharacterized protein</fullName>
    </submittedName>
</protein>
<keyword evidence="2" id="KW-1185">Reference proteome</keyword>
<dbReference type="EMBL" id="KV453995">
    <property type="protein sequence ID" value="ODV70574.1"/>
    <property type="molecule type" value="Genomic_DNA"/>
</dbReference>
<dbReference type="AlphaFoldDB" id="A0A1E4RTF3"/>
<name>A0A1E4RTF3_CYBJN</name>
<accession>A0A1E4RTF3</accession>
<dbReference type="Proteomes" id="UP000094389">
    <property type="component" value="Unassembled WGS sequence"/>
</dbReference>
<dbReference type="RefSeq" id="XP_020067613.1">
    <property type="nucleotide sequence ID" value="XM_020216759.1"/>
</dbReference>
<organism evidence="1 2">
    <name type="scientific">Cyberlindnera jadinii (strain ATCC 18201 / CBS 1600 / BCRC 20928 / JCM 3617 / NBRC 0987 / NRRL Y-1542)</name>
    <name type="common">Torula yeast</name>
    <name type="synonym">Candida utilis</name>
    <dbReference type="NCBI Taxonomy" id="983966"/>
    <lineage>
        <taxon>Eukaryota</taxon>
        <taxon>Fungi</taxon>
        <taxon>Dikarya</taxon>
        <taxon>Ascomycota</taxon>
        <taxon>Saccharomycotina</taxon>
        <taxon>Saccharomycetes</taxon>
        <taxon>Phaffomycetales</taxon>
        <taxon>Phaffomycetaceae</taxon>
        <taxon>Cyberlindnera</taxon>
    </lineage>
</organism>
<proteinExistence type="predicted"/>
<reference evidence="1 2" key="1">
    <citation type="journal article" date="2016" name="Proc. Natl. Acad. Sci. U.S.A.">
        <title>Comparative genomics of biotechnologically important yeasts.</title>
        <authorList>
            <person name="Riley R."/>
            <person name="Haridas S."/>
            <person name="Wolfe K.H."/>
            <person name="Lopes M.R."/>
            <person name="Hittinger C.T."/>
            <person name="Goeker M."/>
            <person name="Salamov A.A."/>
            <person name="Wisecaver J.H."/>
            <person name="Long T.M."/>
            <person name="Calvey C.H."/>
            <person name="Aerts A.L."/>
            <person name="Barry K.W."/>
            <person name="Choi C."/>
            <person name="Clum A."/>
            <person name="Coughlan A.Y."/>
            <person name="Deshpande S."/>
            <person name="Douglass A.P."/>
            <person name="Hanson S.J."/>
            <person name="Klenk H.-P."/>
            <person name="LaButti K.M."/>
            <person name="Lapidus A."/>
            <person name="Lindquist E.A."/>
            <person name="Lipzen A.M."/>
            <person name="Meier-Kolthoff J.P."/>
            <person name="Ohm R.A."/>
            <person name="Otillar R.P."/>
            <person name="Pangilinan J.L."/>
            <person name="Peng Y."/>
            <person name="Rokas A."/>
            <person name="Rosa C.A."/>
            <person name="Scheuner C."/>
            <person name="Sibirny A.A."/>
            <person name="Slot J.C."/>
            <person name="Stielow J.B."/>
            <person name="Sun H."/>
            <person name="Kurtzman C.P."/>
            <person name="Blackwell M."/>
            <person name="Grigoriev I.V."/>
            <person name="Jeffries T.W."/>
        </authorList>
    </citation>
    <scope>NUCLEOTIDE SEQUENCE [LARGE SCALE GENOMIC DNA]</scope>
    <source>
        <strain evidence="2">ATCC 18201 / CBS 1600 / BCRC 20928 / JCM 3617 / NBRC 0987 / NRRL Y-1542</strain>
    </source>
</reference>
<evidence type="ECO:0000313" key="2">
    <source>
        <dbReference type="Proteomes" id="UP000094389"/>
    </source>
</evidence>
<gene>
    <name evidence="1" type="ORF">CYBJADRAFT_175954</name>
</gene>
<evidence type="ECO:0000313" key="1">
    <source>
        <dbReference type="EMBL" id="ODV70574.1"/>
    </source>
</evidence>
<sequence>MTINSRLFHRVDGMIAHENGKEKLEENNTLDPGLAINRHLGLLRGVLQNDEEYNKLENYIGKIGGFLSQHNRYTPLLYTVREIVQQEITDMGLTREETVAEFVNIEPTAPTNSEDPTSLARS</sequence>